<dbReference type="PROSITE" id="PS51257">
    <property type="entry name" value="PROKAR_LIPOPROTEIN"/>
    <property type="match status" value="1"/>
</dbReference>
<dbReference type="Proteomes" id="UP000045051">
    <property type="component" value="Unassembled WGS sequence"/>
</dbReference>
<keyword evidence="2" id="KW-1185">Reference proteome</keyword>
<protein>
    <recommendedName>
        <fullName evidence="3">6-bladed beta-propeller</fullName>
    </recommendedName>
</protein>
<sequence>MRHIIPLFLLVLLSCQEKNKKITVITQEKKDTREHVCSLQENINLVGNIKDFSFYDNSSFFVLADNNIIEYTVTGEQLNVFNRMGQGPGEYVTPTLINIYNESIYIWCSSTLKLIEYDRKGRFIRENLNYRKAIKNFKLLDENSVCFYKSDGQKDAIIEIYSLKEDKIIKSIQGELTDEDLLLLSVASKPNMIVEGGNIYFTKPSELSLYHVDLKTFSLSKDAFFEDDEFIVKKVQDAHSMFNTDPQGVLTYMAENSIVDNLLKVGNNFYIKSEIGKYVIDFQKRKMETDQRFDKYYLCDFRRPNVENIKAIKESKNRGTYRYALFGSDTYLLEVDNSNEDEQARMKVYKLIF</sequence>
<evidence type="ECO:0008006" key="3">
    <source>
        <dbReference type="Google" id="ProtNLM"/>
    </source>
</evidence>
<reference evidence="1 2" key="1">
    <citation type="submission" date="2015-01" db="EMBL/GenBank/DDBJ databases">
        <authorList>
            <person name="MANFREDI Pablo"/>
        </authorList>
    </citation>
    <scope>NUCLEOTIDE SEQUENCE [LARGE SCALE GENOMIC DNA]</scope>
    <source>
        <strain evidence="1 2">CcD38</strain>
    </source>
</reference>
<proteinExistence type="predicted"/>
<dbReference type="Pfam" id="PF17170">
    <property type="entry name" value="DUF5128"/>
    <property type="match status" value="1"/>
</dbReference>
<dbReference type="RefSeq" id="WP_042343441.1">
    <property type="nucleotide sequence ID" value="NZ_CDOH01000126.1"/>
</dbReference>
<gene>
    <name evidence="1" type="ORF">CCAND38_150041</name>
</gene>
<accession>A0A0B7HYC1</accession>
<evidence type="ECO:0000313" key="1">
    <source>
        <dbReference type="EMBL" id="CEN44041.1"/>
    </source>
</evidence>
<dbReference type="AlphaFoldDB" id="A0A0B7HYC1"/>
<organism evidence="1 2">
    <name type="scientific">Capnocytophaga canis</name>
    <dbReference type="NCBI Taxonomy" id="1848903"/>
    <lineage>
        <taxon>Bacteria</taxon>
        <taxon>Pseudomonadati</taxon>
        <taxon>Bacteroidota</taxon>
        <taxon>Flavobacteriia</taxon>
        <taxon>Flavobacteriales</taxon>
        <taxon>Flavobacteriaceae</taxon>
        <taxon>Capnocytophaga</taxon>
    </lineage>
</organism>
<evidence type="ECO:0000313" key="2">
    <source>
        <dbReference type="Proteomes" id="UP000045051"/>
    </source>
</evidence>
<dbReference type="EMBL" id="CDOI01000057">
    <property type="protein sequence ID" value="CEN44041.1"/>
    <property type="molecule type" value="Genomic_DNA"/>
</dbReference>
<name>A0A0B7HYC1_9FLAO</name>